<reference evidence="1 2" key="1">
    <citation type="journal article" date="2012" name="Science">
        <title>The Paleozoic origin of enzymatic lignin decomposition reconstructed from 31 fungal genomes.</title>
        <authorList>
            <person name="Floudas D."/>
            <person name="Binder M."/>
            <person name="Riley R."/>
            <person name="Barry K."/>
            <person name="Blanchette R.A."/>
            <person name="Henrissat B."/>
            <person name="Martinez A.T."/>
            <person name="Otillar R."/>
            <person name="Spatafora J.W."/>
            <person name="Yadav J.S."/>
            <person name="Aerts A."/>
            <person name="Benoit I."/>
            <person name="Boyd A."/>
            <person name="Carlson A."/>
            <person name="Copeland A."/>
            <person name="Coutinho P.M."/>
            <person name="de Vries R.P."/>
            <person name="Ferreira P."/>
            <person name="Findley K."/>
            <person name="Foster B."/>
            <person name="Gaskell J."/>
            <person name="Glotzer D."/>
            <person name="Gorecki P."/>
            <person name="Heitman J."/>
            <person name="Hesse C."/>
            <person name="Hori C."/>
            <person name="Igarashi K."/>
            <person name="Jurgens J.A."/>
            <person name="Kallen N."/>
            <person name="Kersten P."/>
            <person name="Kohler A."/>
            <person name="Kuees U."/>
            <person name="Kumar T.K.A."/>
            <person name="Kuo A."/>
            <person name="LaButti K."/>
            <person name="Larrondo L.F."/>
            <person name="Lindquist E."/>
            <person name="Ling A."/>
            <person name="Lombard V."/>
            <person name="Lucas S."/>
            <person name="Lundell T."/>
            <person name="Martin R."/>
            <person name="McLaughlin D.J."/>
            <person name="Morgenstern I."/>
            <person name="Morin E."/>
            <person name="Murat C."/>
            <person name="Nagy L.G."/>
            <person name="Nolan M."/>
            <person name="Ohm R.A."/>
            <person name="Patyshakuliyeva A."/>
            <person name="Rokas A."/>
            <person name="Ruiz-Duenas F.J."/>
            <person name="Sabat G."/>
            <person name="Salamov A."/>
            <person name="Samejima M."/>
            <person name="Schmutz J."/>
            <person name="Slot J.C."/>
            <person name="St John F."/>
            <person name="Stenlid J."/>
            <person name="Sun H."/>
            <person name="Sun S."/>
            <person name="Syed K."/>
            <person name="Tsang A."/>
            <person name="Wiebenga A."/>
            <person name="Young D."/>
            <person name="Pisabarro A."/>
            <person name="Eastwood D.C."/>
            <person name="Martin F."/>
            <person name="Cullen D."/>
            <person name="Grigoriev I.V."/>
            <person name="Hibbett D.S."/>
        </authorList>
    </citation>
    <scope>NUCLEOTIDE SEQUENCE</scope>
    <source>
        <strain evidence="2">FP-58527</strain>
    </source>
</reference>
<gene>
    <name evidence="1" type="ORF">FOMPIDRAFT_1017823</name>
</gene>
<name>S8DZ74_FOMSC</name>
<dbReference type="EMBL" id="KE504167">
    <property type="protein sequence ID" value="EPS98266.1"/>
    <property type="molecule type" value="Genomic_DNA"/>
</dbReference>
<proteinExistence type="predicted"/>
<protein>
    <submittedName>
        <fullName evidence="1">Uncharacterized protein</fullName>
    </submittedName>
</protein>
<dbReference type="OrthoDB" id="2756360at2759"/>
<evidence type="ECO:0000313" key="2">
    <source>
        <dbReference type="Proteomes" id="UP000015241"/>
    </source>
</evidence>
<accession>S8DZ74</accession>
<evidence type="ECO:0000313" key="1">
    <source>
        <dbReference type="EMBL" id="EPS98266.1"/>
    </source>
</evidence>
<dbReference type="InParanoid" id="S8DZ74"/>
<sequence>MWAALSQASGFLANKSPIAAHAAMNTFIPEAATALSAANIAIATSNASGSPSGPGLVSASLTLYIIGKMAHTSSALSSTLQMDNALHVTDFANRVCASEVKDTARIVSIAMLQSTSAEEFVVQRTNATLGHRFVVATVELKDNESARSVRTFVRVDFWGGDAFQEHPISQVVMLSDDPGVLLLEARELGRVSAGPECGGPTLGEFASLLEIIHSRTPDYSVLVRNCYWHSETIFLCVTRAYSADWLAGSVTPHALMRWIQRECDSVACIMDMVFAGGPLENFTAVASMGVGDFRSGGRTSGGA</sequence>
<dbReference type="AlphaFoldDB" id="S8DZ74"/>
<dbReference type="HOGENOM" id="CLU_918401_0_0_1"/>
<keyword evidence="2" id="KW-1185">Reference proteome</keyword>
<organism evidence="1 2">
    <name type="scientific">Fomitopsis schrenkii</name>
    <name type="common">Brown rot fungus</name>
    <dbReference type="NCBI Taxonomy" id="2126942"/>
    <lineage>
        <taxon>Eukaryota</taxon>
        <taxon>Fungi</taxon>
        <taxon>Dikarya</taxon>
        <taxon>Basidiomycota</taxon>
        <taxon>Agaricomycotina</taxon>
        <taxon>Agaricomycetes</taxon>
        <taxon>Polyporales</taxon>
        <taxon>Fomitopsis</taxon>
    </lineage>
</organism>
<dbReference type="Proteomes" id="UP000015241">
    <property type="component" value="Unassembled WGS sequence"/>
</dbReference>